<dbReference type="InterPro" id="IPR050491">
    <property type="entry name" value="AmpC-like"/>
</dbReference>
<reference evidence="3 4" key="1">
    <citation type="submission" date="2019-02" db="EMBL/GenBank/DDBJ databases">
        <title>Draft Genome Sequence of Streptomyces sp. AM-2504, identified by 16S rRNA comparative analysis as a Streptomyces Kasugaensis strain.</title>
        <authorList>
            <person name="Napolioni V."/>
            <person name="Giuliodori A.M."/>
            <person name="Spurio R."/>
            <person name="Fabbretti A."/>
        </authorList>
    </citation>
    <scope>NUCLEOTIDE SEQUENCE [LARGE SCALE GENOMIC DNA]</scope>
    <source>
        <strain evidence="3 4">AM-2504</strain>
    </source>
</reference>
<name>A0A4V2JIG6_STRKA</name>
<dbReference type="InterPro" id="IPR012338">
    <property type="entry name" value="Beta-lactam/transpept-like"/>
</dbReference>
<dbReference type="Gene3D" id="3.40.710.10">
    <property type="entry name" value="DD-peptidase/beta-lactamase superfamily"/>
    <property type="match status" value="1"/>
</dbReference>
<evidence type="ECO:0000313" key="3">
    <source>
        <dbReference type="EMBL" id="TBO58511.1"/>
    </source>
</evidence>
<accession>A0A4V2JIG6</accession>
<feature type="region of interest" description="Disordered" evidence="1">
    <location>
        <begin position="1"/>
        <end position="21"/>
    </location>
</feature>
<keyword evidence="3" id="KW-0378">Hydrolase</keyword>
<dbReference type="PROSITE" id="PS51318">
    <property type="entry name" value="TAT"/>
    <property type="match status" value="1"/>
</dbReference>
<evidence type="ECO:0000259" key="2">
    <source>
        <dbReference type="Pfam" id="PF00144"/>
    </source>
</evidence>
<proteinExistence type="predicted"/>
<dbReference type="PANTHER" id="PTHR46825">
    <property type="entry name" value="D-ALANYL-D-ALANINE-CARBOXYPEPTIDASE/ENDOPEPTIDASE AMPH"/>
    <property type="match status" value="1"/>
</dbReference>
<feature type="domain" description="Beta-lactamase-related" evidence="2">
    <location>
        <begin position="59"/>
        <end position="386"/>
    </location>
</feature>
<protein>
    <submittedName>
        <fullName evidence="3">Class A beta-lactamase-related serine hydrolase</fullName>
    </submittedName>
</protein>
<dbReference type="SUPFAM" id="SSF56601">
    <property type="entry name" value="beta-lactamase/transpeptidase-like"/>
    <property type="match status" value="1"/>
</dbReference>
<dbReference type="EMBL" id="SIXH01000134">
    <property type="protein sequence ID" value="TBO58511.1"/>
    <property type="molecule type" value="Genomic_DNA"/>
</dbReference>
<dbReference type="PANTHER" id="PTHR46825:SF7">
    <property type="entry name" value="D-ALANYL-D-ALANINE CARBOXYPEPTIDASE"/>
    <property type="match status" value="1"/>
</dbReference>
<evidence type="ECO:0000256" key="1">
    <source>
        <dbReference type="SAM" id="MobiDB-lite"/>
    </source>
</evidence>
<evidence type="ECO:0000313" key="4">
    <source>
        <dbReference type="Proteomes" id="UP000292452"/>
    </source>
</evidence>
<dbReference type="GO" id="GO:0016787">
    <property type="term" value="F:hydrolase activity"/>
    <property type="evidence" value="ECO:0007669"/>
    <property type="project" value="UniProtKB-KW"/>
</dbReference>
<dbReference type="InterPro" id="IPR006311">
    <property type="entry name" value="TAT_signal"/>
</dbReference>
<organism evidence="3 4">
    <name type="scientific">Streptomyces kasugaensis</name>
    <dbReference type="NCBI Taxonomy" id="1946"/>
    <lineage>
        <taxon>Bacteria</taxon>
        <taxon>Bacillati</taxon>
        <taxon>Actinomycetota</taxon>
        <taxon>Actinomycetes</taxon>
        <taxon>Kitasatosporales</taxon>
        <taxon>Streptomycetaceae</taxon>
        <taxon>Streptomyces</taxon>
    </lineage>
</organism>
<dbReference type="InterPro" id="IPR001466">
    <property type="entry name" value="Beta-lactam-related"/>
</dbReference>
<comment type="caution">
    <text evidence="3">The sequence shown here is derived from an EMBL/GenBank/DDBJ whole genome shotgun (WGS) entry which is preliminary data.</text>
</comment>
<dbReference type="Pfam" id="PF00144">
    <property type="entry name" value="Beta-lactamase"/>
    <property type="match status" value="1"/>
</dbReference>
<keyword evidence="4" id="KW-1185">Reference proteome</keyword>
<dbReference type="Proteomes" id="UP000292452">
    <property type="component" value="Unassembled WGS sequence"/>
</dbReference>
<sequence>MTDGDQRDQGSDHMAARRRRMRQGGAVLATAAVAAMTATVFTVPAQAQTRGGAHDATRRAMDAVVAGGVPGVTGQASDRHGVWKSASGVGNLKTGAPRGADDRFRIASITKTFVATVLLQQEAEGELNLDDTVEKWLPGLVRGNGNDGRKISVRQLLNHTSGLFDYTNDPDYQATYMVSDGFLKHRFETRTPQTAVQVAMRHQPDFAPGAKHAYSNTNYVLAGLITEAAGGNSYAHEVRQRIIKPLGLRATTVPGNTSRMPQPSSRAYSKLFVDTPAGKVYDVTLQNASQSWADGDIISSAADLNRFFGALLGGKILPPEQLKEMKTTVPDPDDPAGGGYGLGLIAANTSCGVRLWGHSGGWLGSISNAVTTEDGRHSLAYNANGDWTGEGMAQVTEAEFCGDGKPGKG</sequence>
<gene>
    <name evidence="3" type="ORF">EYS09_17020</name>
</gene>
<dbReference type="AlphaFoldDB" id="A0A4V2JIG6"/>
<feature type="compositionally biased region" description="Basic and acidic residues" evidence="1">
    <location>
        <begin position="1"/>
        <end position="15"/>
    </location>
</feature>